<dbReference type="PANTHER" id="PTHR47427">
    <property type="entry name" value="PROTEIN STE12"/>
    <property type="match status" value="1"/>
</dbReference>
<proteinExistence type="inferred from homology"/>
<feature type="region of interest" description="Disordered" evidence="13">
    <location>
        <begin position="440"/>
        <end position="460"/>
    </location>
</feature>
<keyword evidence="8" id="KW-0539">Nucleus</keyword>
<dbReference type="FunFam" id="3.30.160.60:FF:000390">
    <property type="entry name" value="Transcription factor stea"/>
    <property type="match status" value="1"/>
</dbReference>
<dbReference type="GO" id="GO:1990526">
    <property type="term" value="C:Ste12p-Dig1p-Dig2p complex"/>
    <property type="evidence" value="ECO:0007669"/>
    <property type="project" value="TreeGrafter"/>
</dbReference>
<evidence type="ECO:0000256" key="12">
    <source>
        <dbReference type="PROSITE-ProRule" id="PRU00042"/>
    </source>
</evidence>
<sequence>MYSQHAAAGMAPQKPETFMLSTEAQQALPHDAQVALQQVDNLKYFLISAPVDWQPDQYIRRFLLPTGEYVSCVLWNNLFHISGTDIVRCLSFRFQAFGRPVKNSKKFEEGIFSDLRNLKSGTDASLEEPKSPFLDFLYKNNCIRTQKKQKVFYWYSVPHDRLFLDALERDLKREKMGQEATTVAVSEPALSFQYDSSQSLYEQLTKAQQANSSSFNAQQVTFSQSQSTSPIMRPMDNMPPPQMIPQSVAPMSDGMDAMVPYGAMGMPQQMPPQQMVKREPDYGRVQYNQNGVPITQGHQRHASMPAYGLEYSPAPSFVSSQYEDYSNRGISFEPITPPQQALGMAAEPAYIANEETGLYTAIPDHMGGNVNGLNGMIQLPPSNLAGPQFSRAYGSNNVYSHKEMLDLSRHGTPLSTVEGSPALNPMSLQQQDYSHLQHDDMSGDGSMNGAPRPGMQGPNGVVRRARSATVMELGPYPQKSHSCPIPTCGRLFKRLEHLKRHVRTHTQERPYICPYCSKAFSRSDNLAQHKRTHDRGENGEAALNFSGEEEEYSGEDQLGSLEEASPNSENAYVTASLNGVANGSTPPTSNGMAQSFNSLQTLSMPMTISQPAVNASAIM</sequence>
<evidence type="ECO:0000313" key="16">
    <source>
        <dbReference type="Proteomes" id="UP001055172"/>
    </source>
</evidence>
<dbReference type="AlphaFoldDB" id="A0AA37H1B7"/>
<dbReference type="GO" id="GO:0003700">
    <property type="term" value="F:DNA-binding transcription factor activity"/>
    <property type="evidence" value="ECO:0007669"/>
    <property type="project" value="InterPro"/>
</dbReference>
<keyword evidence="7" id="KW-0804">Transcription</keyword>
<reference evidence="15 16" key="1">
    <citation type="submission" date="2021-07" db="EMBL/GenBank/DDBJ databases">
        <title>Genome data of Colletotrichum spaethianum.</title>
        <authorList>
            <person name="Utami Y.D."/>
            <person name="Hiruma K."/>
        </authorList>
    </citation>
    <scope>NUCLEOTIDE SEQUENCE [LARGE SCALE GENOMIC DNA]</scope>
    <source>
        <strain evidence="15 16">MAFF 242679</strain>
    </source>
</reference>
<keyword evidence="2" id="KW-0479">Metal-binding</keyword>
<dbReference type="InterPro" id="IPR036236">
    <property type="entry name" value="Znf_C2H2_sf"/>
</dbReference>
<comment type="similarity">
    <text evidence="9">Belongs to the STE12 transcription factor family.</text>
</comment>
<evidence type="ECO:0000256" key="11">
    <source>
        <dbReference type="ARBA" id="ARBA00074197"/>
    </source>
</evidence>
<evidence type="ECO:0000256" key="9">
    <source>
        <dbReference type="ARBA" id="ARBA00024345"/>
    </source>
</evidence>
<feature type="domain" description="C2H2-type" evidence="14">
    <location>
        <begin position="511"/>
        <end position="538"/>
    </location>
</feature>
<dbReference type="PANTHER" id="PTHR47427:SF1">
    <property type="entry name" value="PROTEIN STE12"/>
    <property type="match status" value="1"/>
</dbReference>
<evidence type="ECO:0000256" key="13">
    <source>
        <dbReference type="SAM" id="MobiDB-lite"/>
    </source>
</evidence>
<evidence type="ECO:0000259" key="14">
    <source>
        <dbReference type="PROSITE" id="PS50157"/>
    </source>
</evidence>
<dbReference type="Pfam" id="PF00096">
    <property type="entry name" value="zf-C2H2"/>
    <property type="match status" value="2"/>
</dbReference>
<dbReference type="Proteomes" id="UP001055172">
    <property type="component" value="Unassembled WGS sequence"/>
</dbReference>
<keyword evidence="5" id="KW-0862">Zinc</keyword>
<dbReference type="SUPFAM" id="SSF57667">
    <property type="entry name" value="beta-beta-alpha zinc fingers"/>
    <property type="match status" value="1"/>
</dbReference>
<name>A0AA37H1B7_9PEZI</name>
<evidence type="ECO:0000256" key="8">
    <source>
        <dbReference type="ARBA" id="ARBA00023242"/>
    </source>
</evidence>
<dbReference type="InterPro" id="IPR052127">
    <property type="entry name" value="STE12_transcription_factor"/>
</dbReference>
<feature type="compositionally biased region" description="Low complexity" evidence="13">
    <location>
        <begin position="215"/>
        <end position="229"/>
    </location>
</feature>
<dbReference type="InterPro" id="IPR003120">
    <property type="entry name" value="Ste12"/>
</dbReference>
<evidence type="ECO:0000256" key="1">
    <source>
        <dbReference type="ARBA" id="ARBA00004123"/>
    </source>
</evidence>
<accession>A0AA37H1B7</accession>
<dbReference type="Pfam" id="PF02200">
    <property type="entry name" value="STE"/>
    <property type="match status" value="1"/>
</dbReference>
<dbReference type="InterPro" id="IPR013087">
    <property type="entry name" value="Znf_C2H2_type"/>
</dbReference>
<evidence type="ECO:0000256" key="10">
    <source>
        <dbReference type="ARBA" id="ARBA00054208"/>
    </source>
</evidence>
<keyword evidence="3" id="KW-0677">Repeat</keyword>
<dbReference type="PROSITE" id="PS50157">
    <property type="entry name" value="ZINC_FINGER_C2H2_2"/>
    <property type="match status" value="2"/>
</dbReference>
<evidence type="ECO:0000313" key="15">
    <source>
        <dbReference type="EMBL" id="GJC90877.1"/>
    </source>
</evidence>
<dbReference type="Gene3D" id="3.30.160.60">
    <property type="entry name" value="Classic Zinc Finger"/>
    <property type="match status" value="2"/>
</dbReference>
<gene>
    <name evidence="15" type="ORF">ColLi_13715</name>
</gene>
<keyword evidence="6" id="KW-0805">Transcription regulation</keyword>
<dbReference type="GO" id="GO:1990527">
    <property type="term" value="C:Tec1p-Ste12p-Dig1p complex"/>
    <property type="evidence" value="ECO:0007669"/>
    <property type="project" value="TreeGrafter"/>
</dbReference>
<protein>
    <recommendedName>
        <fullName evidence="11">Transcription factor MST12</fullName>
    </recommendedName>
</protein>
<keyword evidence="4 12" id="KW-0863">Zinc-finger</keyword>
<evidence type="ECO:0000256" key="3">
    <source>
        <dbReference type="ARBA" id="ARBA00022737"/>
    </source>
</evidence>
<dbReference type="SMART" id="SM00424">
    <property type="entry name" value="STE"/>
    <property type="match status" value="1"/>
</dbReference>
<evidence type="ECO:0000256" key="7">
    <source>
        <dbReference type="ARBA" id="ARBA00023163"/>
    </source>
</evidence>
<dbReference type="SMART" id="SM00355">
    <property type="entry name" value="ZnF_C2H2"/>
    <property type="match status" value="2"/>
</dbReference>
<comment type="function">
    <text evidence="10">Transcription factor that may function downstream of PMK1 to regulate genes involved in infectious hyphae growth. Is not essential for vegetative growth, conidiation or appressorium formation. May be involved in the regulation of the expression of the cell surface sensor MSB2.</text>
</comment>
<comment type="caution">
    <text evidence="15">The sequence shown here is derived from an EMBL/GenBank/DDBJ whole genome shotgun (WGS) entry which is preliminary data.</text>
</comment>
<evidence type="ECO:0000256" key="2">
    <source>
        <dbReference type="ARBA" id="ARBA00022723"/>
    </source>
</evidence>
<dbReference type="GO" id="GO:0005634">
    <property type="term" value="C:nucleus"/>
    <property type="evidence" value="ECO:0007669"/>
    <property type="project" value="UniProtKB-SubCell"/>
</dbReference>
<organism evidence="15 16">
    <name type="scientific">Colletotrichum liriopes</name>
    <dbReference type="NCBI Taxonomy" id="708192"/>
    <lineage>
        <taxon>Eukaryota</taxon>
        <taxon>Fungi</taxon>
        <taxon>Dikarya</taxon>
        <taxon>Ascomycota</taxon>
        <taxon>Pezizomycotina</taxon>
        <taxon>Sordariomycetes</taxon>
        <taxon>Hypocreomycetidae</taxon>
        <taxon>Glomerellales</taxon>
        <taxon>Glomerellaceae</taxon>
        <taxon>Colletotrichum</taxon>
        <taxon>Colletotrichum spaethianum species complex</taxon>
    </lineage>
</organism>
<feature type="region of interest" description="Disordered" evidence="13">
    <location>
        <begin position="548"/>
        <end position="569"/>
    </location>
</feature>
<dbReference type="FunFam" id="3.30.160.60:FF:000243">
    <property type="entry name" value="Probable transcription factor steA"/>
    <property type="match status" value="1"/>
</dbReference>
<comment type="subcellular location">
    <subcellularLocation>
        <location evidence="1">Nucleus</location>
    </subcellularLocation>
</comment>
<feature type="region of interest" description="Disordered" evidence="13">
    <location>
        <begin position="215"/>
        <end position="235"/>
    </location>
</feature>
<evidence type="ECO:0000256" key="6">
    <source>
        <dbReference type="ARBA" id="ARBA00023015"/>
    </source>
</evidence>
<keyword evidence="16" id="KW-1185">Reference proteome</keyword>
<feature type="domain" description="C2H2-type" evidence="14">
    <location>
        <begin position="481"/>
        <end position="510"/>
    </location>
</feature>
<dbReference type="EMBL" id="BPPX01000062">
    <property type="protein sequence ID" value="GJC90877.1"/>
    <property type="molecule type" value="Genomic_DNA"/>
</dbReference>
<evidence type="ECO:0000256" key="4">
    <source>
        <dbReference type="ARBA" id="ARBA00022771"/>
    </source>
</evidence>
<evidence type="ECO:0000256" key="5">
    <source>
        <dbReference type="ARBA" id="ARBA00022833"/>
    </source>
</evidence>
<dbReference type="GO" id="GO:0008270">
    <property type="term" value="F:zinc ion binding"/>
    <property type="evidence" value="ECO:0007669"/>
    <property type="project" value="UniProtKB-KW"/>
</dbReference>
<dbReference type="PROSITE" id="PS00028">
    <property type="entry name" value="ZINC_FINGER_C2H2_1"/>
    <property type="match status" value="2"/>
</dbReference>